<dbReference type="KEGG" id="lvi:G7068_16160"/>
<evidence type="ECO:0000313" key="3">
    <source>
        <dbReference type="Proteomes" id="UP000502677"/>
    </source>
</evidence>
<evidence type="ECO:0000313" key="2">
    <source>
        <dbReference type="EMBL" id="QIK64581.1"/>
    </source>
</evidence>
<dbReference type="AlphaFoldDB" id="A0A6G7XBH5"/>
<proteinExistence type="predicted"/>
<reference evidence="1 3" key="1">
    <citation type="submission" date="2020-03" db="EMBL/GenBank/DDBJ databases">
        <title>Leucobacter sp. nov., isolated from beetles.</title>
        <authorList>
            <person name="Hyun D.-W."/>
            <person name="Bae J.-W."/>
        </authorList>
    </citation>
    <scope>NUCLEOTIDE SEQUENCE [LARGE SCALE GENOMIC DNA]</scope>
    <source>
        <strain evidence="1 3">HDW9C</strain>
    </source>
</reference>
<protein>
    <submittedName>
        <fullName evidence="1">Uncharacterized protein</fullName>
    </submittedName>
</protein>
<evidence type="ECO:0000313" key="1">
    <source>
        <dbReference type="EMBL" id="QIK61799.1"/>
    </source>
</evidence>
<accession>A0A6G7XBH5</accession>
<dbReference type="KEGG" id="lvi:G7068_00170"/>
<sequence length="250" mass="26193">MTDTRVTSNKNVEVRLGVETAIANIDAATEAEINALVPARAAMRWDQFDLNVQASSMDEDPTLEDEAGAQMRALLQFGGTASFLTPKPGDTGIIKQIHDLVIVPHSKLVVAIRGVLPISTPAEAGQVWNLYRVITDAETHERADTGYSFKVNFRPLGQAGINAIVPSSPATSVTLTPVGGSTATIGKPLCLNALYEGNDITVGAQYTSSDDAVLEPLPHGWAIPKTAGTASITATYPGSAPGTPLSITVS</sequence>
<dbReference type="Pfam" id="PF25595">
    <property type="entry name" value="Phage_TTP_16"/>
    <property type="match status" value="1"/>
</dbReference>
<keyword evidence="3" id="KW-1185">Reference proteome</keyword>
<dbReference type="InterPro" id="IPR058009">
    <property type="entry name" value="TTP_Phage_16"/>
</dbReference>
<dbReference type="Proteomes" id="UP000502677">
    <property type="component" value="Chromosome"/>
</dbReference>
<dbReference type="RefSeq" id="WP_166287221.1">
    <property type="nucleotide sequence ID" value="NZ_CP049863.1"/>
</dbReference>
<organism evidence="1 3">
    <name type="scientific">Leucobacter viscericola</name>
    <dbReference type="NCBI Taxonomy" id="2714935"/>
    <lineage>
        <taxon>Bacteria</taxon>
        <taxon>Bacillati</taxon>
        <taxon>Actinomycetota</taxon>
        <taxon>Actinomycetes</taxon>
        <taxon>Micrococcales</taxon>
        <taxon>Microbacteriaceae</taxon>
        <taxon>Leucobacter</taxon>
    </lineage>
</organism>
<dbReference type="EMBL" id="CP049863">
    <property type="protein sequence ID" value="QIK61799.1"/>
    <property type="molecule type" value="Genomic_DNA"/>
</dbReference>
<gene>
    <name evidence="1" type="ORF">G7068_00170</name>
    <name evidence="2" type="ORF">G7068_16160</name>
</gene>
<name>A0A6G7XBH5_9MICO</name>
<dbReference type="EMBL" id="CP049863">
    <property type="protein sequence ID" value="QIK64581.1"/>
    <property type="molecule type" value="Genomic_DNA"/>
</dbReference>